<gene>
    <name evidence="1" type="ORF">CQW34_03130</name>
</gene>
<protein>
    <submittedName>
        <fullName evidence="1">Uncharacterized protein</fullName>
    </submittedName>
</protein>
<name>A0A2M9UR62_BACFG</name>
<comment type="caution">
    <text evidence="1">The sequence shown here is derived from an EMBL/GenBank/DDBJ whole genome shotgun (WGS) entry which is preliminary data.</text>
</comment>
<evidence type="ECO:0000313" key="1">
    <source>
        <dbReference type="EMBL" id="PJY73573.1"/>
    </source>
</evidence>
<reference evidence="1 2" key="1">
    <citation type="journal article" date="2017" name="MBio">
        <title>Gut Symbiont Bacteroides fragilis Secretes a Eukaryotic-Like Ubiquitin Protein That Mediates Intraspecies Antagonism.</title>
        <authorList>
            <person name="Chatzidaki-Livanis M."/>
            <person name="Coyne M.J."/>
            <person name="Roelofs K.G."/>
            <person name="Gentyala R.R."/>
            <person name="Caldwell J.M."/>
            <person name="Comstock L.E."/>
        </authorList>
    </citation>
    <scope>NUCLEOTIDE SEQUENCE [LARGE SCALE GENOMIC DNA]</scope>
    <source>
        <strain evidence="1 2">12905</strain>
    </source>
</reference>
<proteinExistence type="predicted"/>
<organism evidence="1 2">
    <name type="scientific">Bacteroides fragilis</name>
    <dbReference type="NCBI Taxonomy" id="817"/>
    <lineage>
        <taxon>Bacteria</taxon>
        <taxon>Pseudomonadati</taxon>
        <taxon>Bacteroidota</taxon>
        <taxon>Bacteroidia</taxon>
        <taxon>Bacteroidales</taxon>
        <taxon>Bacteroidaceae</taxon>
        <taxon>Bacteroides</taxon>
    </lineage>
</organism>
<evidence type="ECO:0000313" key="2">
    <source>
        <dbReference type="Proteomes" id="UP000231846"/>
    </source>
</evidence>
<accession>A0A2M9UR62</accession>
<sequence length="51" mass="6142">MFLMPLSTKCFYVIVILVMFWLPVNFSIDAFQESLENRLLTIGFYCVLRRY</sequence>
<dbReference type="AlphaFoldDB" id="A0A2M9UR62"/>
<dbReference type="Proteomes" id="UP000231846">
    <property type="component" value="Unassembled WGS sequence"/>
</dbReference>
<dbReference type="EMBL" id="PDCW01000024">
    <property type="protein sequence ID" value="PJY73573.1"/>
    <property type="molecule type" value="Genomic_DNA"/>
</dbReference>